<dbReference type="AlphaFoldDB" id="A0A699HM67"/>
<reference evidence="1" key="1">
    <citation type="journal article" date="2019" name="Sci. Rep.">
        <title>Draft genome of Tanacetum cinerariifolium, the natural source of mosquito coil.</title>
        <authorList>
            <person name="Yamashiro T."/>
            <person name="Shiraishi A."/>
            <person name="Satake H."/>
            <person name="Nakayama K."/>
        </authorList>
    </citation>
    <scope>NUCLEOTIDE SEQUENCE</scope>
</reference>
<proteinExistence type="predicted"/>
<name>A0A699HM67_TANCI</name>
<organism evidence="1">
    <name type="scientific">Tanacetum cinerariifolium</name>
    <name type="common">Dalmatian daisy</name>
    <name type="synonym">Chrysanthemum cinerariifolium</name>
    <dbReference type="NCBI Taxonomy" id="118510"/>
    <lineage>
        <taxon>Eukaryota</taxon>
        <taxon>Viridiplantae</taxon>
        <taxon>Streptophyta</taxon>
        <taxon>Embryophyta</taxon>
        <taxon>Tracheophyta</taxon>
        <taxon>Spermatophyta</taxon>
        <taxon>Magnoliopsida</taxon>
        <taxon>eudicotyledons</taxon>
        <taxon>Gunneridae</taxon>
        <taxon>Pentapetalae</taxon>
        <taxon>asterids</taxon>
        <taxon>campanulids</taxon>
        <taxon>Asterales</taxon>
        <taxon>Asteraceae</taxon>
        <taxon>Asteroideae</taxon>
        <taxon>Anthemideae</taxon>
        <taxon>Anthemidinae</taxon>
        <taxon>Tanacetum</taxon>
    </lineage>
</organism>
<evidence type="ECO:0000313" key="1">
    <source>
        <dbReference type="EMBL" id="GEY47268.1"/>
    </source>
</evidence>
<dbReference type="PANTHER" id="PTHR11439">
    <property type="entry name" value="GAG-POL-RELATED RETROTRANSPOSON"/>
    <property type="match status" value="1"/>
</dbReference>
<protein>
    <submittedName>
        <fullName evidence="1">Uncharacterized protein</fullName>
    </submittedName>
</protein>
<accession>A0A699HM67</accession>
<sequence>MTDSTKDMFNAVDISSLILTIGHPNGTLAKITAIGSLKLTRGIVLFDICDIPEYNVSLGTGSESGGLYLFDTYKFGECINAISNFMFVCHVSSELWQCRLGYSGDQVLSILGTKLGFSKNNQRSSYDICHKAKKTRGPFPLSDHKSKLAGDMVHYDVWKPYRVHMHAPLKSHFTAALRVLRYLKNALRTDVQFYKAKKFNLQAYSDADWAKCPKQATISRSSVEYEYRCLAFTTCELIWIVKILKDLEVDGLLPTHLYCDSSYAISIARNPVFHEKTKNFEINLDLVREKVTYGVIKVLKVASANNVADFFY</sequence>
<dbReference type="PANTHER" id="PTHR11439:SF489">
    <property type="entry name" value="RNA-DIRECTED DNA POLYMERASE"/>
    <property type="match status" value="1"/>
</dbReference>
<dbReference type="EMBL" id="BKCJ010181481">
    <property type="protein sequence ID" value="GEY47268.1"/>
    <property type="molecule type" value="Genomic_DNA"/>
</dbReference>
<gene>
    <name evidence="1" type="ORF">Tci_419242</name>
</gene>
<comment type="caution">
    <text evidence="1">The sequence shown here is derived from an EMBL/GenBank/DDBJ whole genome shotgun (WGS) entry which is preliminary data.</text>
</comment>
<dbReference type="CDD" id="cd09272">
    <property type="entry name" value="RNase_HI_RT_Ty1"/>
    <property type="match status" value="1"/>
</dbReference>